<dbReference type="Pfam" id="PF01419">
    <property type="entry name" value="Jacalin"/>
    <property type="match status" value="3"/>
</dbReference>
<keyword evidence="1" id="KW-0430">Lectin</keyword>
<feature type="region of interest" description="Disordered" evidence="2">
    <location>
        <begin position="324"/>
        <end position="351"/>
    </location>
</feature>
<feature type="domain" description="Jacalin-type lectin" evidence="3">
    <location>
        <begin position="378"/>
        <end position="520"/>
    </location>
</feature>
<feature type="domain" description="Jacalin-type lectin" evidence="3">
    <location>
        <begin position="170"/>
        <end position="316"/>
    </location>
</feature>
<feature type="domain" description="Jacalin-type lectin" evidence="3">
    <location>
        <begin position="4"/>
        <end position="157"/>
    </location>
</feature>
<dbReference type="InterPro" id="IPR033734">
    <property type="entry name" value="Jacalin-like_lectin_dom_plant"/>
</dbReference>
<dbReference type="SUPFAM" id="SSF51101">
    <property type="entry name" value="Mannose-binding lectins"/>
    <property type="match status" value="3"/>
</dbReference>
<evidence type="ECO:0000313" key="4">
    <source>
        <dbReference type="EMBL" id="KAG2623529.1"/>
    </source>
</evidence>
<keyword evidence="5" id="KW-1185">Reference proteome</keyword>
<dbReference type="PANTHER" id="PTHR46506">
    <property type="entry name" value="OS05G0143600 PROTEIN"/>
    <property type="match status" value="1"/>
</dbReference>
<feature type="compositionally biased region" description="Basic and acidic residues" evidence="2">
    <location>
        <begin position="324"/>
        <end position="339"/>
    </location>
</feature>
<dbReference type="InterPro" id="IPR001229">
    <property type="entry name" value="Jacalin-like_lectin_dom"/>
</dbReference>
<evidence type="ECO:0000259" key="3">
    <source>
        <dbReference type="PROSITE" id="PS51752"/>
    </source>
</evidence>
<dbReference type="CDD" id="cd09612">
    <property type="entry name" value="Jacalin"/>
    <property type="match status" value="3"/>
</dbReference>
<gene>
    <name evidence="4" type="ORF">PVAP13_3KG065800</name>
</gene>
<dbReference type="Proteomes" id="UP000823388">
    <property type="component" value="Chromosome 3K"/>
</dbReference>
<sequence>MTPPIKVGPWGGSNGSPFDITRPFERLESVAIQFGRVINSFGFTYVDAISQKHTVGPVDGDGRGELTTIEFAPTEYVTEFAGSIGDTKGTFVVTYLRIRTNLETYEIHGTGLNAQANTSAVETAFPFSVPLPENTSIVGFFGRQGDNLNAIGVYVKPSSSLDTDTTQVAAAKIGAWGGGGGTEFDVTQPPMRLESMTIRAGDSIDSLGFSYVDETGHKHSVGPFGGTGGQLATIKLAPVEYVQRLSGTIGQAFGSESRTFVASLQIGTNIRTYGPYGRRLTSDDQFSITLPGNVCVVGFFGRAGNLLDAIGVYIAYKSLRLPRAHEPEETSGNKDEETPKNATVTAASPPPLTITGQTVPIKIGPWGSAKKSSVLEETFGILGWGGRPSPTEFDATEPPKRLDSVMIQSGDIIDAFGFSYTDEAGQKHTVGPYGGSGGSLTTIQLEPSEYVKHFSGTTGNYVGSPAVASLTMETNLRVYGPYGKDQEKHFSVPLPEDASIVGFFGTAENHLDAIGVYVSRFISN</sequence>
<reference evidence="4" key="1">
    <citation type="submission" date="2020-05" db="EMBL/GenBank/DDBJ databases">
        <title>WGS assembly of Panicum virgatum.</title>
        <authorList>
            <person name="Lovell J.T."/>
            <person name="Jenkins J."/>
            <person name="Shu S."/>
            <person name="Juenger T.E."/>
            <person name="Schmutz J."/>
        </authorList>
    </citation>
    <scope>NUCLEOTIDE SEQUENCE</scope>
    <source>
        <strain evidence="4">AP13</strain>
    </source>
</reference>
<evidence type="ECO:0000256" key="2">
    <source>
        <dbReference type="SAM" id="MobiDB-lite"/>
    </source>
</evidence>
<dbReference type="EMBL" id="CM029041">
    <property type="protein sequence ID" value="KAG2623529.1"/>
    <property type="molecule type" value="Genomic_DNA"/>
</dbReference>
<dbReference type="SMART" id="SM00915">
    <property type="entry name" value="Jacalin"/>
    <property type="match status" value="3"/>
</dbReference>
<comment type="caution">
    <text evidence="4">The sequence shown here is derived from an EMBL/GenBank/DDBJ whole genome shotgun (WGS) entry which is preliminary data.</text>
</comment>
<accession>A0A8T0UTJ3</accession>
<dbReference type="GO" id="GO:0030246">
    <property type="term" value="F:carbohydrate binding"/>
    <property type="evidence" value="ECO:0007669"/>
    <property type="project" value="UniProtKB-KW"/>
</dbReference>
<dbReference type="Gene3D" id="2.100.10.30">
    <property type="entry name" value="Jacalin-like lectin domain"/>
    <property type="match status" value="3"/>
</dbReference>
<organism evidence="4 5">
    <name type="scientific">Panicum virgatum</name>
    <name type="common">Blackwell switchgrass</name>
    <dbReference type="NCBI Taxonomy" id="38727"/>
    <lineage>
        <taxon>Eukaryota</taxon>
        <taxon>Viridiplantae</taxon>
        <taxon>Streptophyta</taxon>
        <taxon>Embryophyta</taxon>
        <taxon>Tracheophyta</taxon>
        <taxon>Spermatophyta</taxon>
        <taxon>Magnoliopsida</taxon>
        <taxon>Liliopsida</taxon>
        <taxon>Poales</taxon>
        <taxon>Poaceae</taxon>
        <taxon>PACMAD clade</taxon>
        <taxon>Panicoideae</taxon>
        <taxon>Panicodae</taxon>
        <taxon>Paniceae</taxon>
        <taxon>Panicinae</taxon>
        <taxon>Panicum</taxon>
        <taxon>Panicum sect. Hiantes</taxon>
    </lineage>
</organism>
<evidence type="ECO:0000256" key="1">
    <source>
        <dbReference type="ARBA" id="ARBA00022734"/>
    </source>
</evidence>
<dbReference type="PROSITE" id="PS51752">
    <property type="entry name" value="JACALIN_LECTIN"/>
    <property type="match status" value="3"/>
</dbReference>
<proteinExistence type="predicted"/>
<dbReference type="AlphaFoldDB" id="A0A8T0UTJ3"/>
<dbReference type="OrthoDB" id="671612at2759"/>
<dbReference type="InterPro" id="IPR036404">
    <property type="entry name" value="Jacalin-like_lectin_dom_sf"/>
</dbReference>
<protein>
    <recommendedName>
        <fullName evidence="3">Jacalin-type lectin domain-containing protein</fullName>
    </recommendedName>
</protein>
<evidence type="ECO:0000313" key="5">
    <source>
        <dbReference type="Proteomes" id="UP000823388"/>
    </source>
</evidence>
<name>A0A8T0UTJ3_PANVG</name>